<dbReference type="Pfam" id="PF00520">
    <property type="entry name" value="Ion_trans"/>
    <property type="match status" value="1"/>
</dbReference>
<keyword evidence="9" id="KW-1185">Reference proteome</keyword>
<feature type="compositionally biased region" description="Low complexity" evidence="5">
    <location>
        <begin position="343"/>
        <end position="357"/>
    </location>
</feature>
<dbReference type="GO" id="GO:0005248">
    <property type="term" value="F:voltage-gated sodium channel activity"/>
    <property type="evidence" value="ECO:0007669"/>
    <property type="project" value="TreeGrafter"/>
</dbReference>
<gene>
    <name evidence="8" type="ORF">J4Q44_G00389130</name>
</gene>
<dbReference type="Gene3D" id="1.20.120.350">
    <property type="entry name" value="Voltage-gated potassium channels. Chain C"/>
    <property type="match status" value="1"/>
</dbReference>
<reference evidence="8 9" key="1">
    <citation type="submission" date="2021-04" db="EMBL/GenBank/DDBJ databases">
        <authorList>
            <person name="De Guttry C."/>
            <person name="Zahm M."/>
            <person name="Klopp C."/>
            <person name="Cabau C."/>
            <person name="Louis A."/>
            <person name="Berthelot C."/>
            <person name="Parey E."/>
            <person name="Roest Crollius H."/>
            <person name="Montfort J."/>
            <person name="Robinson-Rechavi M."/>
            <person name="Bucao C."/>
            <person name="Bouchez O."/>
            <person name="Gislard M."/>
            <person name="Lluch J."/>
            <person name="Milhes M."/>
            <person name="Lampietro C."/>
            <person name="Lopez Roques C."/>
            <person name="Donnadieu C."/>
            <person name="Braasch I."/>
            <person name="Desvignes T."/>
            <person name="Postlethwait J."/>
            <person name="Bobe J."/>
            <person name="Wedekind C."/>
            <person name="Guiguen Y."/>
        </authorList>
    </citation>
    <scope>NUCLEOTIDE SEQUENCE [LARGE SCALE GENOMIC DNA]</scope>
    <source>
        <strain evidence="8">Cs_M1</strain>
        <tissue evidence="8">Blood</tissue>
    </source>
</reference>
<dbReference type="FunFam" id="1.20.120.350:FF:000007">
    <property type="entry name" value="Voltage-dependent T-type calcium channel subunit alpha"/>
    <property type="match status" value="1"/>
</dbReference>
<keyword evidence="4 6" id="KW-0472">Membrane</keyword>
<organism evidence="8 9">
    <name type="scientific">Coregonus suidteri</name>
    <dbReference type="NCBI Taxonomy" id="861788"/>
    <lineage>
        <taxon>Eukaryota</taxon>
        <taxon>Metazoa</taxon>
        <taxon>Chordata</taxon>
        <taxon>Craniata</taxon>
        <taxon>Vertebrata</taxon>
        <taxon>Euteleostomi</taxon>
        <taxon>Actinopterygii</taxon>
        <taxon>Neopterygii</taxon>
        <taxon>Teleostei</taxon>
        <taxon>Protacanthopterygii</taxon>
        <taxon>Salmoniformes</taxon>
        <taxon>Salmonidae</taxon>
        <taxon>Coregoninae</taxon>
        <taxon>Coregonus</taxon>
    </lineage>
</organism>
<evidence type="ECO:0000256" key="6">
    <source>
        <dbReference type="SAM" id="Phobius"/>
    </source>
</evidence>
<evidence type="ECO:0000256" key="4">
    <source>
        <dbReference type="ARBA" id="ARBA00023136"/>
    </source>
</evidence>
<dbReference type="AlphaFoldDB" id="A0AAN8Q3U7"/>
<dbReference type="GO" id="GO:0070509">
    <property type="term" value="P:calcium ion import"/>
    <property type="evidence" value="ECO:0007669"/>
    <property type="project" value="TreeGrafter"/>
</dbReference>
<feature type="region of interest" description="Disordered" evidence="5">
    <location>
        <begin position="199"/>
        <end position="223"/>
    </location>
</feature>
<dbReference type="GO" id="GO:0086010">
    <property type="term" value="P:membrane depolarization during action potential"/>
    <property type="evidence" value="ECO:0007669"/>
    <property type="project" value="TreeGrafter"/>
</dbReference>
<accession>A0AAN8Q3U7</accession>
<evidence type="ECO:0000256" key="5">
    <source>
        <dbReference type="SAM" id="MobiDB-lite"/>
    </source>
</evidence>
<dbReference type="GO" id="GO:0008332">
    <property type="term" value="F:low voltage-gated calcium channel activity"/>
    <property type="evidence" value="ECO:0007669"/>
    <property type="project" value="TreeGrafter"/>
</dbReference>
<protein>
    <recommendedName>
        <fullName evidence="7">Ion transport domain-containing protein</fullName>
    </recommendedName>
</protein>
<feature type="transmembrane region" description="Helical" evidence="6">
    <location>
        <begin position="167"/>
        <end position="191"/>
    </location>
</feature>
<dbReference type="InterPro" id="IPR043203">
    <property type="entry name" value="VGCC_Ca_Na"/>
</dbReference>
<dbReference type="GO" id="GO:0001518">
    <property type="term" value="C:voltage-gated sodium channel complex"/>
    <property type="evidence" value="ECO:0007669"/>
    <property type="project" value="TreeGrafter"/>
</dbReference>
<evidence type="ECO:0000313" key="8">
    <source>
        <dbReference type="EMBL" id="KAK6288388.1"/>
    </source>
</evidence>
<keyword evidence="3 6" id="KW-1133">Transmembrane helix</keyword>
<dbReference type="InterPro" id="IPR027359">
    <property type="entry name" value="Volt_channel_dom_sf"/>
</dbReference>
<feature type="transmembrane region" description="Helical" evidence="6">
    <location>
        <begin position="127"/>
        <end position="147"/>
    </location>
</feature>
<evidence type="ECO:0000256" key="1">
    <source>
        <dbReference type="ARBA" id="ARBA00004141"/>
    </source>
</evidence>
<evidence type="ECO:0000313" key="9">
    <source>
        <dbReference type="Proteomes" id="UP001356427"/>
    </source>
</evidence>
<feature type="domain" description="Ion transport" evidence="7">
    <location>
        <begin position="8"/>
        <end position="144"/>
    </location>
</feature>
<dbReference type="PANTHER" id="PTHR10037:SF192">
    <property type="entry name" value="VOLTAGE-DEPENDENT T-TYPE CALCIUM CHANNEL SUBUNIT ALPHA-1H"/>
    <property type="match status" value="1"/>
</dbReference>
<evidence type="ECO:0000259" key="7">
    <source>
        <dbReference type="Pfam" id="PF00520"/>
    </source>
</evidence>
<dbReference type="EMBL" id="JAGTTL010000495">
    <property type="protein sequence ID" value="KAK6288388.1"/>
    <property type="molecule type" value="Genomic_DNA"/>
</dbReference>
<comment type="caution">
    <text evidence="8">The sequence shown here is derived from an EMBL/GenBank/DDBJ whole genome shotgun (WGS) entry which is preliminary data.</text>
</comment>
<feature type="non-terminal residue" evidence="8">
    <location>
        <position position="452"/>
    </location>
</feature>
<feature type="region of interest" description="Disordered" evidence="5">
    <location>
        <begin position="395"/>
        <end position="422"/>
    </location>
</feature>
<feature type="transmembrane region" description="Helical" evidence="6">
    <location>
        <begin position="45"/>
        <end position="68"/>
    </location>
</feature>
<dbReference type="Gene3D" id="1.10.287.70">
    <property type="match status" value="1"/>
</dbReference>
<evidence type="ECO:0000256" key="3">
    <source>
        <dbReference type="ARBA" id="ARBA00022989"/>
    </source>
</evidence>
<proteinExistence type="predicted"/>
<feature type="region of interest" description="Disordered" evidence="5">
    <location>
        <begin position="343"/>
        <end position="382"/>
    </location>
</feature>
<feature type="region of interest" description="Disordered" evidence="5">
    <location>
        <begin position="303"/>
        <end position="324"/>
    </location>
</feature>
<dbReference type="Proteomes" id="UP001356427">
    <property type="component" value="Unassembled WGS sequence"/>
</dbReference>
<sequence>MKRIVDSKYFNRGIMTSILINTLSMGIEYHQQPVELTDILEISNIVFTCMFLLEMMFKLLAFGLFGYIKNPYNIFDSVIVIISVWEIVGQADGGLSVLRTFRLLRVLKLVRFLPALRRQLVVLMKTMDNVATFCTLLMLFIFTFRILTQEDSNVVLYNGMASTSPLAALYFVALMTFGNYVLFNLLVAILVEGFQAEGDANRSDSDDEKRSDNDREEEKVGELKDTELKTYSLMMTANGHVANRDVLAPPIITRTAATPMPTPKSSLGPESILGEGLMYGEVGLGYSEAGIDCVDSRRGSAASIEPSAYDQRSLRPAPASARPSLPEVSVQSVGGAAGGQVGIASTAPPASNAATPAERGRVCCQEEGGGEEEEEEEEEEGSLELLQVSSLGPSVTAEYGDCNGRSLHPVTYDPNKDDFLSPDDDMEEDNLWFRVRRTLQSHKPRWCREHKD</sequence>
<comment type="subcellular location">
    <subcellularLocation>
        <location evidence="1">Membrane</location>
        <topology evidence="1">Multi-pass membrane protein</topology>
    </subcellularLocation>
</comment>
<dbReference type="GO" id="GO:0043005">
    <property type="term" value="C:neuron projection"/>
    <property type="evidence" value="ECO:0007669"/>
    <property type="project" value="TreeGrafter"/>
</dbReference>
<dbReference type="SUPFAM" id="SSF81324">
    <property type="entry name" value="Voltage-gated potassium channels"/>
    <property type="match status" value="1"/>
</dbReference>
<keyword evidence="2 6" id="KW-0812">Transmembrane</keyword>
<dbReference type="GO" id="GO:0045956">
    <property type="term" value="P:positive regulation of calcium ion-dependent exocytosis"/>
    <property type="evidence" value="ECO:0007669"/>
    <property type="project" value="TreeGrafter"/>
</dbReference>
<dbReference type="InterPro" id="IPR005821">
    <property type="entry name" value="Ion_trans_dom"/>
</dbReference>
<dbReference type="PANTHER" id="PTHR10037">
    <property type="entry name" value="VOLTAGE-GATED CATION CHANNEL CALCIUM AND SODIUM"/>
    <property type="match status" value="1"/>
</dbReference>
<evidence type="ECO:0000256" key="2">
    <source>
        <dbReference type="ARBA" id="ARBA00022692"/>
    </source>
</evidence>
<feature type="compositionally biased region" description="Acidic residues" evidence="5">
    <location>
        <begin position="368"/>
        <end position="382"/>
    </location>
</feature>
<name>A0AAN8Q3U7_9TELE</name>
<feature type="compositionally biased region" description="Low complexity" evidence="5">
    <location>
        <begin position="314"/>
        <end position="324"/>
    </location>
</feature>